<dbReference type="Pfam" id="PF13857">
    <property type="entry name" value="Ank_5"/>
    <property type="match status" value="1"/>
</dbReference>
<feature type="compositionally biased region" description="Basic and acidic residues" evidence="4">
    <location>
        <begin position="963"/>
        <end position="975"/>
    </location>
</feature>
<keyword evidence="1" id="KW-0677">Repeat</keyword>
<evidence type="ECO:0000259" key="5">
    <source>
        <dbReference type="Pfam" id="PF24883"/>
    </source>
</evidence>
<sequence length="1771" mass="194411">MAAGSGTNTTISIAEEVLARPTSRSPHEDGDTADDTSTKSDSWYAVADNAFNGLTLESVVDVEDNQDGKVEIEATIFLAYDIGAVILKKAISIASKYDEGYLEIYMTIARIVFVGCFNRGSEEELGLEIISFLNNASVSNDKEVEADWKPRMTLSSVQNLAATTRLNNAAFLASKISLRCRTFSLYAGPSPKPGHSTLSYYFATLGLPSELAIQEQEPGDMEAAFPGLMKSIDAGMDSWVLLGSSQLALEHSILSLAAPEAPLLTRAPSLDHPVINSDAHCSWLWGKGTKVLHLEGLDSQTTTEAAEQLSIDWIRRQQLRGTYSPRSFLFRFCACDPQRNSVTAMLTACILHFFRLNRESAEVNQMLLQDQYKLQNAWTEEDMCKIVLRSYAWMGESSPLVLLGFDECDPCDRMRFWTLVGEIASRSEEEVKIIVTGSNPGSYTTDMLREEFKKWPEVDVLEWKMASEGPKVDSDQKAGTHTLLSRLCPSRFGSGRVRKALQGLQSMDSDIMNSMLNMVEAYSGWPAEESKDNLTAFLDAINLVEPTHTPNEAAWAILRHTAPEEDLLMDVLPWVLNSQRPLTLEELAGIIAFSRSRDGKQLGPPKVEETERVSRQIRRQFRGLASLNGDTFRIRSDVLGLLADGLTKEWEKMREQATELTANTLLQYLKLGETQERLHALFERYEDRLKHSGDAITSPIVSDGKDMLFYAVQALPHHLSGVQIPEDVERHMTNPSGPYEAWSNVYWAMSNPFSRAPRGPLKSDWNTWKSTAPPSMVRPHGDNSQGTEMRLPIESLAEAVKSNNEDLALNFAEEVISDLQLQQRPLNTNEEQTLTFPPPILWRAAWLDMDRLLALLLRHSKQHDDTSAASSPSILHMACSTGSAKSVDVLLSHGADTRVKSGTRTPLRAGCVKGNVKIIDSLLKKDPSLVALPQPMTPLYDAASWGCWPAVRLLLAKGADPSQPEKDPETNEEVKSSNGTWSPIKIASARGHAKTTRILLEHEADPNMIGPFGVDTCLWDAAILGESVGTMKELLDHGINPNHEKLEPPLLNEIIISARIPKEIKLRMLDLLLNNDPPVDLNRASGNSATPLMVAAERGSLFAVRWLLENGASVNTTDSGDHTALFLAVVEEKWDVVDELLGHHEKPILDLVCSHGVTQLATAMYNLDGLRKLLDAGSDPNFVNRSQMTLLNSACALDKTDVVKMLLEPGRDVDVHHRDSVGWSPILDATGYAPNPEIARMLLEAGASFGDTSESGHCPLHYAVWKNRPDVLRVLLEFHEVDDLARRNNSGEVPLLSAGDLTSQDSLECIRLLVRAGSDVNSEDFAGNTLLTRAAALGSGGMAVQKWLLARPDINVHAKAAGYGTALHIACMYGNEEFVDMLLQKGADVNSEIMYLKSTPLIATCMPVRQEEDAEEPQSRIERVERLVRTLVAKGADVSLTGGITVFNALCAAALCAGVGTINFLLDKSASKCAPDPMGRLPIHFAAASGIRNFKAVAQAHGEDIMVPDKFGKNVLHWAAQFGNAETVKAILDGVSSPRDKKSYANSKDADGWTPLAWASRPSAHDNGLFWVRSEPPNYEATIQHLVDDGGDVSLHFRIGVGDESEELTPLRMAKRCEADVAVIKLLTPRGETSGQSGKELAYVRPTGFCDFCLSQNQGLYYICEMCGGEHYILCKKCYPSASAAHQDRFTDAHTFVISGSKEDEFVAPPASSVISESAAGEEAEAVEADVDAGGGSDELTPDFEPIDFYEDDIQRLEIPELDDLGDLDDL</sequence>
<evidence type="ECO:0000313" key="6">
    <source>
        <dbReference type="EMBL" id="KAK2770523.1"/>
    </source>
</evidence>
<dbReference type="PANTHER" id="PTHR24198">
    <property type="entry name" value="ANKYRIN REPEAT AND PROTEIN KINASE DOMAIN-CONTAINING PROTEIN"/>
    <property type="match status" value="1"/>
</dbReference>
<evidence type="ECO:0000256" key="3">
    <source>
        <dbReference type="PROSITE-ProRule" id="PRU00023"/>
    </source>
</evidence>
<name>A0AAD9YM96_COLKA</name>
<feature type="repeat" description="ANK" evidence="3">
    <location>
        <begin position="1365"/>
        <end position="1394"/>
    </location>
</feature>
<dbReference type="InterPro" id="IPR056884">
    <property type="entry name" value="NPHP3-like_N"/>
</dbReference>
<reference evidence="6" key="1">
    <citation type="submission" date="2023-02" db="EMBL/GenBank/DDBJ databases">
        <title>Colletotrichum kahawae CIFC_Que2 genome sequencing and assembly.</title>
        <authorList>
            <person name="Baroncelli R."/>
        </authorList>
    </citation>
    <scope>NUCLEOTIDE SEQUENCE</scope>
    <source>
        <strain evidence="6">CIFC_Que2</strain>
    </source>
</reference>
<dbReference type="SUPFAM" id="SSF48403">
    <property type="entry name" value="Ankyrin repeat"/>
    <property type="match status" value="3"/>
</dbReference>
<evidence type="ECO:0000313" key="7">
    <source>
        <dbReference type="Proteomes" id="UP001281614"/>
    </source>
</evidence>
<evidence type="ECO:0000256" key="2">
    <source>
        <dbReference type="ARBA" id="ARBA00023043"/>
    </source>
</evidence>
<dbReference type="EMBL" id="VYYT01000094">
    <property type="protein sequence ID" value="KAK2770523.1"/>
    <property type="molecule type" value="Genomic_DNA"/>
</dbReference>
<dbReference type="InterPro" id="IPR002110">
    <property type="entry name" value="Ankyrin_rpt"/>
</dbReference>
<feature type="domain" description="Nephrocystin 3-like N-terminal" evidence="5">
    <location>
        <begin position="326"/>
        <end position="436"/>
    </location>
</feature>
<feature type="compositionally biased region" description="Acidic residues" evidence="4">
    <location>
        <begin position="1720"/>
        <end position="1731"/>
    </location>
</feature>
<feature type="repeat" description="ANK" evidence="3">
    <location>
        <begin position="934"/>
        <end position="966"/>
    </location>
</feature>
<feature type="repeat" description="ANK" evidence="3">
    <location>
        <begin position="1255"/>
        <end position="1277"/>
    </location>
</feature>
<accession>A0AAD9YM96</accession>
<feature type="repeat" description="ANK" evidence="3">
    <location>
        <begin position="1087"/>
        <end position="1119"/>
    </location>
</feature>
<organism evidence="6 7">
    <name type="scientific">Colletotrichum kahawae</name>
    <name type="common">Coffee berry disease fungus</name>
    <dbReference type="NCBI Taxonomy" id="34407"/>
    <lineage>
        <taxon>Eukaryota</taxon>
        <taxon>Fungi</taxon>
        <taxon>Dikarya</taxon>
        <taxon>Ascomycota</taxon>
        <taxon>Pezizomycotina</taxon>
        <taxon>Sordariomycetes</taxon>
        <taxon>Hypocreomycetidae</taxon>
        <taxon>Glomerellales</taxon>
        <taxon>Glomerellaceae</taxon>
        <taxon>Colletotrichum</taxon>
        <taxon>Colletotrichum gloeosporioides species complex</taxon>
    </lineage>
</organism>
<feature type="compositionally biased region" description="Polar residues" evidence="4">
    <location>
        <begin position="1"/>
        <end position="12"/>
    </location>
</feature>
<dbReference type="PANTHER" id="PTHR24198:SF165">
    <property type="entry name" value="ANKYRIN REPEAT-CONTAINING PROTEIN-RELATED"/>
    <property type="match status" value="1"/>
</dbReference>
<keyword evidence="7" id="KW-1185">Reference proteome</keyword>
<feature type="repeat" description="ANK" evidence="3">
    <location>
        <begin position="870"/>
        <end position="902"/>
    </location>
</feature>
<dbReference type="PROSITE" id="PS50297">
    <property type="entry name" value="ANK_REP_REGION"/>
    <property type="match status" value="4"/>
</dbReference>
<evidence type="ECO:0000256" key="4">
    <source>
        <dbReference type="SAM" id="MobiDB-lite"/>
    </source>
</evidence>
<dbReference type="InterPro" id="IPR036770">
    <property type="entry name" value="Ankyrin_rpt-contain_sf"/>
</dbReference>
<dbReference type="Proteomes" id="UP001281614">
    <property type="component" value="Unassembled WGS sequence"/>
</dbReference>
<dbReference type="Pfam" id="PF00023">
    <property type="entry name" value="Ank"/>
    <property type="match status" value="2"/>
</dbReference>
<dbReference type="PROSITE" id="PS50088">
    <property type="entry name" value="ANK_REPEAT"/>
    <property type="match status" value="5"/>
</dbReference>
<feature type="region of interest" description="Disordered" evidence="4">
    <location>
        <begin position="1"/>
        <end position="39"/>
    </location>
</feature>
<gene>
    <name evidence="6" type="ORF">CKAH01_14711</name>
</gene>
<evidence type="ECO:0000256" key="1">
    <source>
        <dbReference type="ARBA" id="ARBA00022737"/>
    </source>
</evidence>
<dbReference type="Gene3D" id="1.25.40.20">
    <property type="entry name" value="Ankyrin repeat-containing domain"/>
    <property type="match status" value="4"/>
</dbReference>
<dbReference type="Pfam" id="PF12796">
    <property type="entry name" value="Ank_2"/>
    <property type="match status" value="4"/>
</dbReference>
<feature type="region of interest" description="Disordered" evidence="4">
    <location>
        <begin position="1712"/>
        <end position="1745"/>
    </location>
</feature>
<feature type="region of interest" description="Disordered" evidence="4">
    <location>
        <begin position="959"/>
        <end position="981"/>
    </location>
</feature>
<proteinExistence type="predicted"/>
<protein>
    <submittedName>
        <fullName evidence="6">Ankyrin unc44</fullName>
    </submittedName>
</protein>
<keyword evidence="2 3" id="KW-0040">ANK repeat</keyword>
<dbReference type="SMART" id="SM00248">
    <property type="entry name" value="ANK"/>
    <property type="match status" value="17"/>
</dbReference>
<comment type="caution">
    <text evidence="6">The sequence shown here is derived from an EMBL/GenBank/DDBJ whole genome shotgun (WGS) entry which is preliminary data.</text>
</comment>
<dbReference type="Pfam" id="PF24883">
    <property type="entry name" value="NPHP3_N"/>
    <property type="match status" value="1"/>
</dbReference>